<gene>
    <name evidence="8" type="ORF">ENS82_00935</name>
</gene>
<dbReference type="GO" id="GO:0000155">
    <property type="term" value="F:phosphorelay sensor kinase activity"/>
    <property type="evidence" value="ECO:0007669"/>
    <property type="project" value="InterPro"/>
</dbReference>
<dbReference type="SMART" id="SM00387">
    <property type="entry name" value="HATPase_c"/>
    <property type="match status" value="1"/>
</dbReference>
<evidence type="ECO:0000259" key="6">
    <source>
        <dbReference type="PROSITE" id="PS50112"/>
    </source>
</evidence>
<sequence length="521" mass="58079">MPSGRGWWGLSNFLHRLEAKILAGFLEATRDAILIASSEHKLVYANRAAQDLLGYELEELHTKDKLDWIAPSHREWFAERIRPSSTAQPDIFEIDLVRKDGSLRTVHGSIVRLELDGQIYGIVIAHDLTEARQTLRHLEALYQADEKLYASLELDQVLQALADVCVDLLGADKSCILTWDETRQYLITRAQRGFTSQFVQIMNAYSGHGLIVHAARSGETVVIQDTHKDERVARHITDAEDIRAFMHIPIRLEGQVFGVFSVNNQHPHTLGPEEQRVFTSLAQRAAIAIRNAHLYAQAQGKAALEERQKLARDLHDSVSQTIYGIVLGVRSAKAQLAQYPEQVPATLDFVLKLAEAATAEMRALIFELRPDSLQQQGLVAALSKQAAVMRSRHGFLVEAHLCAEPPLAPEAKEALYRVAQEALNNIVKHAQARKVYLRLQQQEGRIELEVRDDGVGFDSEREYPGHLGLVSMRERIERLGGRFGITSSPGSGTTVRAELDLPEQPSHALPNPQSQSPGTSS</sequence>
<dbReference type="SMART" id="SM00091">
    <property type="entry name" value="PAS"/>
    <property type="match status" value="1"/>
</dbReference>
<dbReference type="Gene3D" id="3.30.565.10">
    <property type="entry name" value="Histidine kinase-like ATPase, C-terminal domain"/>
    <property type="match status" value="1"/>
</dbReference>
<dbReference type="PROSITE" id="PS50112">
    <property type="entry name" value="PAS"/>
    <property type="match status" value="1"/>
</dbReference>
<dbReference type="SUPFAM" id="SSF55874">
    <property type="entry name" value="ATPase domain of HSP90 chaperone/DNA topoisomerase II/histidine kinase"/>
    <property type="match status" value="1"/>
</dbReference>
<evidence type="ECO:0000313" key="8">
    <source>
        <dbReference type="EMBL" id="HFG19273.1"/>
    </source>
</evidence>
<dbReference type="AlphaFoldDB" id="A0A7C3DRZ6"/>
<dbReference type="SUPFAM" id="SSF55785">
    <property type="entry name" value="PYP-like sensor domain (PAS domain)"/>
    <property type="match status" value="1"/>
</dbReference>
<dbReference type="Gene3D" id="3.30.450.40">
    <property type="match status" value="1"/>
</dbReference>
<feature type="domain" description="PAS" evidence="6">
    <location>
        <begin position="18"/>
        <end position="88"/>
    </location>
</feature>
<dbReference type="InterPro" id="IPR003594">
    <property type="entry name" value="HATPase_dom"/>
</dbReference>
<evidence type="ECO:0000259" key="7">
    <source>
        <dbReference type="PROSITE" id="PS50113"/>
    </source>
</evidence>
<dbReference type="EMBL" id="DSWI01000008">
    <property type="protein sequence ID" value="HFG19273.1"/>
    <property type="molecule type" value="Genomic_DNA"/>
</dbReference>
<feature type="compositionally biased region" description="Polar residues" evidence="4">
    <location>
        <begin position="511"/>
        <end position="521"/>
    </location>
</feature>
<evidence type="ECO:0000256" key="1">
    <source>
        <dbReference type="ARBA" id="ARBA00022679"/>
    </source>
</evidence>
<dbReference type="InterPro" id="IPR035965">
    <property type="entry name" value="PAS-like_dom_sf"/>
</dbReference>
<dbReference type="PANTHER" id="PTHR24421">
    <property type="entry name" value="NITRATE/NITRITE SENSOR PROTEIN NARX-RELATED"/>
    <property type="match status" value="1"/>
</dbReference>
<keyword evidence="1" id="KW-0808">Transferase</keyword>
<dbReference type="PROSITE" id="PS50113">
    <property type="entry name" value="PAC"/>
    <property type="match status" value="1"/>
</dbReference>
<dbReference type="SMART" id="SM00065">
    <property type="entry name" value="GAF"/>
    <property type="match status" value="1"/>
</dbReference>
<keyword evidence="3" id="KW-0902">Two-component regulatory system</keyword>
<dbReference type="PANTHER" id="PTHR24421:SF61">
    <property type="entry name" value="OXYGEN SENSOR HISTIDINE KINASE NREB"/>
    <property type="match status" value="1"/>
</dbReference>
<dbReference type="Pfam" id="PF07730">
    <property type="entry name" value="HisKA_3"/>
    <property type="match status" value="1"/>
</dbReference>
<dbReference type="InterPro" id="IPR000014">
    <property type="entry name" value="PAS"/>
</dbReference>
<evidence type="ECO:0000256" key="4">
    <source>
        <dbReference type="SAM" id="MobiDB-lite"/>
    </source>
</evidence>
<evidence type="ECO:0000259" key="5">
    <source>
        <dbReference type="PROSITE" id="PS50109"/>
    </source>
</evidence>
<dbReference type="Gene3D" id="1.20.5.1930">
    <property type="match status" value="1"/>
</dbReference>
<organism evidence="8">
    <name type="scientific">Meiothermus ruber</name>
    <dbReference type="NCBI Taxonomy" id="277"/>
    <lineage>
        <taxon>Bacteria</taxon>
        <taxon>Thermotogati</taxon>
        <taxon>Deinococcota</taxon>
        <taxon>Deinococci</taxon>
        <taxon>Thermales</taxon>
        <taxon>Thermaceae</taxon>
        <taxon>Meiothermus</taxon>
    </lineage>
</organism>
<feature type="region of interest" description="Disordered" evidence="4">
    <location>
        <begin position="482"/>
        <end position="521"/>
    </location>
</feature>
<dbReference type="Pfam" id="PF02518">
    <property type="entry name" value="HATPase_c"/>
    <property type="match status" value="1"/>
</dbReference>
<dbReference type="InterPro" id="IPR005467">
    <property type="entry name" value="His_kinase_dom"/>
</dbReference>
<evidence type="ECO:0000256" key="2">
    <source>
        <dbReference type="ARBA" id="ARBA00022777"/>
    </source>
</evidence>
<name>A0A7C3DRZ6_MEIRU</name>
<dbReference type="InterPro" id="IPR003018">
    <property type="entry name" value="GAF"/>
</dbReference>
<accession>A0A7C3DRZ6</accession>
<dbReference type="InterPro" id="IPR036890">
    <property type="entry name" value="HATPase_C_sf"/>
</dbReference>
<feature type="domain" description="PAC" evidence="7">
    <location>
        <begin position="90"/>
        <end position="140"/>
    </location>
</feature>
<dbReference type="GO" id="GO:0046983">
    <property type="term" value="F:protein dimerization activity"/>
    <property type="evidence" value="ECO:0007669"/>
    <property type="project" value="InterPro"/>
</dbReference>
<dbReference type="Pfam" id="PF13185">
    <property type="entry name" value="GAF_2"/>
    <property type="match status" value="1"/>
</dbReference>
<feature type="compositionally biased region" description="Polar residues" evidence="4">
    <location>
        <begin position="485"/>
        <end position="494"/>
    </location>
</feature>
<dbReference type="PROSITE" id="PS50109">
    <property type="entry name" value="HIS_KIN"/>
    <property type="match status" value="1"/>
</dbReference>
<dbReference type="InterPro" id="IPR011712">
    <property type="entry name" value="Sig_transdc_His_kin_sub3_dim/P"/>
</dbReference>
<comment type="caution">
    <text evidence="8">The sequence shown here is derived from an EMBL/GenBank/DDBJ whole genome shotgun (WGS) entry which is preliminary data.</text>
</comment>
<keyword evidence="2" id="KW-0418">Kinase</keyword>
<dbReference type="CDD" id="cd00130">
    <property type="entry name" value="PAS"/>
    <property type="match status" value="1"/>
</dbReference>
<feature type="domain" description="Histidine kinase" evidence="5">
    <location>
        <begin position="415"/>
        <end position="503"/>
    </location>
</feature>
<dbReference type="InterPro" id="IPR000700">
    <property type="entry name" value="PAS-assoc_C"/>
</dbReference>
<dbReference type="Gene3D" id="3.30.450.20">
    <property type="entry name" value="PAS domain"/>
    <property type="match status" value="1"/>
</dbReference>
<proteinExistence type="predicted"/>
<dbReference type="NCBIfam" id="TIGR00229">
    <property type="entry name" value="sensory_box"/>
    <property type="match status" value="1"/>
</dbReference>
<dbReference type="InterPro" id="IPR029016">
    <property type="entry name" value="GAF-like_dom_sf"/>
</dbReference>
<dbReference type="InterPro" id="IPR050482">
    <property type="entry name" value="Sensor_HK_TwoCompSys"/>
</dbReference>
<dbReference type="SUPFAM" id="SSF55781">
    <property type="entry name" value="GAF domain-like"/>
    <property type="match status" value="1"/>
</dbReference>
<reference evidence="8" key="1">
    <citation type="journal article" date="2020" name="mSystems">
        <title>Genome- and Community-Level Interaction Insights into Carbon Utilization and Element Cycling Functions of Hydrothermarchaeota in Hydrothermal Sediment.</title>
        <authorList>
            <person name="Zhou Z."/>
            <person name="Liu Y."/>
            <person name="Xu W."/>
            <person name="Pan J."/>
            <person name="Luo Z.H."/>
            <person name="Li M."/>
        </authorList>
    </citation>
    <scope>NUCLEOTIDE SEQUENCE [LARGE SCALE GENOMIC DNA]</scope>
    <source>
        <strain evidence="8">SpSt-524</strain>
    </source>
</reference>
<dbReference type="GO" id="GO:0016020">
    <property type="term" value="C:membrane"/>
    <property type="evidence" value="ECO:0007669"/>
    <property type="project" value="InterPro"/>
</dbReference>
<evidence type="ECO:0000256" key="3">
    <source>
        <dbReference type="ARBA" id="ARBA00023012"/>
    </source>
</evidence>
<dbReference type="CDD" id="cd16917">
    <property type="entry name" value="HATPase_UhpB-NarQ-NarX-like"/>
    <property type="match status" value="1"/>
</dbReference>
<protein>
    <submittedName>
        <fullName evidence="8">GAF domain-containing protein</fullName>
    </submittedName>
</protein>
<dbReference type="Pfam" id="PF13426">
    <property type="entry name" value="PAS_9"/>
    <property type="match status" value="1"/>
</dbReference>